<dbReference type="Gene3D" id="3.40.50.620">
    <property type="entry name" value="HUPs"/>
    <property type="match status" value="1"/>
</dbReference>
<keyword evidence="4 11" id="KW-0662">Pyridine nucleotide biosynthesis</keyword>
<dbReference type="NCBIfam" id="NF000839">
    <property type="entry name" value="PRK00071.1-1"/>
    <property type="match status" value="1"/>
</dbReference>
<reference evidence="13 14" key="1">
    <citation type="journal article" date="2024" name="Curr. Microbiol.">
        <title>Luteibacter sahnii sp. nov., A Novel Yellow-Colored Xanthomonadin Pigment Producing Probiotic Bacterium from Healthy Rice Seed Microbiome.</title>
        <authorList>
            <person name="Jaiswal G."/>
            <person name="Rana R."/>
            <person name="Nayak P.K."/>
            <person name="Chouhan R."/>
            <person name="Gandhi S.G."/>
            <person name="Patel H.K."/>
            <person name="Patil P.B."/>
        </authorList>
    </citation>
    <scope>NUCLEOTIDE SEQUENCE [LARGE SCALE GENOMIC DNA]</scope>
    <source>
        <strain evidence="13 14">PPL201</strain>
    </source>
</reference>
<comment type="catalytic activity">
    <reaction evidence="10 11">
        <text>nicotinate beta-D-ribonucleotide + ATP + H(+) = deamido-NAD(+) + diphosphate</text>
        <dbReference type="Rhea" id="RHEA:22860"/>
        <dbReference type="ChEBI" id="CHEBI:15378"/>
        <dbReference type="ChEBI" id="CHEBI:30616"/>
        <dbReference type="ChEBI" id="CHEBI:33019"/>
        <dbReference type="ChEBI" id="CHEBI:57502"/>
        <dbReference type="ChEBI" id="CHEBI:58437"/>
        <dbReference type="EC" id="2.7.7.18"/>
    </reaction>
</comment>
<keyword evidence="5 11" id="KW-0808">Transferase</keyword>
<evidence type="ECO:0000256" key="10">
    <source>
        <dbReference type="ARBA" id="ARBA00048721"/>
    </source>
</evidence>
<comment type="caution">
    <text evidence="13">The sequence shown here is derived from an EMBL/GenBank/DDBJ whole genome shotgun (WGS) entry which is preliminary data.</text>
</comment>
<comment type="similarity">
    <text evidence="3 11">Belongs to the NadD family.</text>
</comment>
<dbReference type="EMBL" id="JARJJS010000001">
    <property type="protein sequence ID" value="MDF4023849.1"/>
    <property type="molecule type" value="Genomic_DNA"/>
</dbReference>
<evidence type="ECO:0000313" key="13">
    <source>
        <dbReference type="EMBL" id="MDF4023849.1"/>
    </source>
</evidence>
<feature type="domain" description="Cytidyltransferase-like" evidence="12">
    <location>
        <begin position="9"/>
        <end position="164"/>
    </location>
</feature>
<dbReference type="Proteomes" id="UP001528850">
    <property type="component" value="Unassembled WGS sequence"/>
</dbReference>
<comment type="pathway">
    <text evidence="2 11">Cofactor biosynthesis; NAD(+) biosynthesis; deamido-NAD(+) from nicotinate D-ribonucleotide: step 1/1.</text>
</comment>
<dbReference type="SUPFAM" id="SSF52374">
    <property type="entry name" value="Nucleotidylyl transferase"/>
    <property type="match status" value="1"/>
</dbReference>
<keyword evidence="6 11" id="KW-0548">Nucleotidyltransferase</keyword>
<evidence type="ECO:0000256" key="6">
    <source>
        <dbReference type="ARBA" id="ARBA00022695"/>
    </source>
</evidence>
<dbReference type="InterPro" id="IPR014729">
    <property type="entry name" value="Rossmann-like_a/b/a_fold"/>
</dbReference>
<dbReference type="GO" id="GO:0004515">
    <property type="term" value="F:nicotinate-nucleotide adenylyltransferase activity"/>
    <property type="evidence" value="ECO:0007669"/>
    <property type="project" value="UniProtKB-EC"/>
</dbReference>
<dbReference type="HAMAP" id="MF_00244">
    <property type="entry name" value="NaMN_adenylyltr"/>
    <property type="match status" value="1"/>
</dbReference>
<evidence type="ECO:0000256" key="8">
    <source>
        <dbReference type="ARBA" id="ARBA00022840"/>
    </source>
</evidence>
<evidence type="ECO:0000256" key="5">
    <source>
        <dbReference type="ARBA" id="ARBA00022679"/>
    </source>
</evidence>
<sequence length="216" mass="23071">MTRLRPLAILGGTFDPVHHGHLRGAWEAAEALDADVRMVPARTPPHRPPPVADAAERVALLRAALAGQARLAIDTRELDREGPSFTVDTLASLRAEIGPDRPLVLLVGADAFAGLASWHQWQRLFDLAHVGVLTRPGSAHAMADELAAFVRHRHATRVDGPAGTVVDIAITPLDIAATAIRESFAAGHEPRFLMPSACFADEALLAPYRALVTPAP</sequence>
<evidence type="ECO:0000256" key="7">
    <source>
        <dbReference type="ARBA" id="ARBA00022741"/>
    </source>
</evidence>
<dbReference type="InterPro" id="IPR004821">
    <property type="entry name" value="Cyt_trans-like"/>
</dbReference>
<evidence type="ECO:0000259" key="12">
    <source>
        <dbReference type="Pfam" id="PF01467"/>
    </source>
</evidence>
<evidence type="ECO:0000313" key="14">
    <source>
        <dbReference type="Proteomes" id="UP001528850"/>
    </source>
</evidence>
<name>A0ABT6B7B8_9GAMM</name>
<accession>A0ABT6B7B8</accession>
<dbReference type="PANTHER" id="PTHR39321">
    <property type="entry name" value="NICOTINATE-NUCLEOTIDE ADENYLYLTRANSFERASE-RELATED"/>
    <property type="match status" value="1"/>
</dbReference>
<evidence type="ECO:0000256" key="2">
    <source>
        <dbReference type="ARBA" id="ARBA00005019"/>
    </source>
</evidence>
<evidence type="ECO:0000256" key="4">
    <source>
        <dbReference type="ARBA" id="ARBA00022642"/>
    </source>
</evidence>
<comment type="function">
    <text evidence="1 11">Catalyzes the reversible adenylation of nicotinate mononucleotide (NaMN) to nicotinic acid adenine dinucleotide (NaAD).</text>
</comment>
<dbReference type="NCBIfam" id="TIGR00125">
    <property type="entry name" value="cyt_tran_rel"/>
    <property type="match status" value="1"/>
</dbReference>
<evidence type="ECO:0000256" key="3">
    <source>
        <dbReference type="ARBA" id="ARBA00009014"/>
    </source>
</evidence>
<keyword evidence="8 11" id="KW-0067">ATP-binding</keyword>
<keyword evidence="7 11" id="KW-0547">Nucleotide-binding</keyword>
<dbReference type="EC" id="2.7.7.18" evidence="11"/>
<dbReference type="NCBIfam" id="TIGR00482">
    <property type="entry name" value="nicotinate (nicotinamide) nucleotide adenylyltransferase"/>
    <property type="match status" value="1"/>
</dbReference>
<keyword evidence="9 11" id="KW-0520">NAD</keyword>
<dbReference type="CDD" id="cd02165">
    <property type="entry name" value="NMNAT"/>
    <property type="match status" value="1"/>
</dbReference>
<dbReference type="PANTHER" id="PTHR39321:SF3">
    <property type="entry name" value="PHOSPHOPANTETHEINE ADENYLYLTRANSFERASE"/>
    <property type="match status" value="1"/>
</dbReference>
<evidence type="ECO:0000256" key="1">
    <source>
        <dbReference type="ARBA" id="ARBA00002324"/>
    </source>
</evidence>
<organism evidence="13 14">
    <name type="scientific">Luteibacter sahnii</name>
    <dbReference type="NCBI Taxonomy" id="3021977"/>
    <lineage>
        <taxon>Bacteria</taxon>
        <taxon>Pseudomonadati</taxon>
        <taxon>Pseudomonadota</taxon>
        <taxon>Gammaproteobacteria</taxon>
        <taxon>Lysobacterales</taxon>
        <taxon>Rhodanobacteraceae</taxon>
        <taxon>Luteibacter</taxon>
    </lineage>
</organism>
<proteinExistence type="inferred from homology"/>
<evidence type="ECO:0000256" key="9">
    <source>
        <dbReference type="ARBA" id="ARBA00023027"/>
    </source>
</evidence>
<dbReference type="InterPro" id="IPR005248">
    <property type="entry name" value="NadD/NMNAT"/>
</dbReference>
<gene>
    <name evidence="11 13" type="primary">nadD</name>
    <name evidence="13" type="ORF">P3W24_02530</name>
</gene>
<protein>
    <recommendedName>
        <fullName evidence="11">Probable nicotinate-nucleotide adenylyltransferase</fullName>
        <ecNumber evidence="11">2.7.7.18</ecNumber>
    </recommendedName>
    <alternativeName>
        <fullName evidence="11">Deamido-NAD(+) diphosphorylase</fullName>
    </alternativeName>
    <alternativeName>
        <fullName evidence="11">Deamido-NAD(+) pyrophosphorylase</fullName>
    </alternativeName>
    <alternativeName>
        <fullName evidence="11">Nicotinate mononucleotide adenylyltransferase</fullName>
        <shortName evidence="11">NaMN adenylyltransferase</shortName>
    </alternativeName>
</protein>
<dbReference type="Pfam" id="PF01467">
    <property type="entry name" value="CTP_transf_like"/>
    <property type="match status" value="1"/>
</dbReference>
<evidence type="ECO:0000256" key="11">
    <source>
        <dbReference type="HAMAP-Rule" id="MF_00244"/>
    </source>
</evidence>
<keyword evidence="14" id="KW-1185">Reference proteome</keyword>